<dbReference type="AlphaFoldDB" id="A0A816Y124"/>
<protein>
    <submittedName>
        <fullName evidence="2">(rape) hypothetical protein</fullName>
    </submittedName>
</protein>
<proteinExistence type="predicted"/>
<dbReference type="EMBL" id="HG994355">
    <property type="protein sequence ID" value="CAF2151426.1"/>
    <property type="molecule type" value="Genomic_DNA"/>
</dbReference>
<evidence type="ECO:0000256" key="1">
    <source>
        <dbReference type="SAM" id="Phobius"/>
    </source>
</evidence>
<sequence>MVSELIRCSVDKKKRCSHESHQLYSLIYDMAIFIFRRLCFPGVLVNSLALYISLCSMV</sequence>
<reference evidence="2" key="1">
    <citation type="submission" date="2021-01" db="EMBL/GenBank/DDBJ databases">
        <authorList>
            <consortium name="Genoscope - CEA"/>
            <person name="William W."/>
        </authorList>
    </citation>
    <scope>NUCLEOTIDE SEQUENCE</scope>
</reference>
<keyword evidence="1" id="KW-0812">Transmembrane</keyword>
<gene>
    <name evidence="2" type="ORF">DARMORV10_A01P23950.1</name>
</gene>
<keyword evidence="1" id="KW-0472">Membrane</keyword>
<accession>A0A816Y124</accession>
<feature type="transmembrane region" description="Helical" evidence="1">
    <location>
        <begin position="34"/>
        <end position="54"/>
    </location>
</feature>
<dbReference type="Proteomes" id="UP001295469">
    <property type="component" value="Chromosome A01"/>
</dbReference>
<name>A0A816Y124_BRANA</name>
<keyword evidence="1" id="KW-1133">Transmembrane helix</keyword>
<evidence type="ECO:0000313" key="2">
    <source>
        <dbReference type="EMBL" id="CAF2151426.1"/>
    </source>
</evidence>
<organism evidence="2">
    <name type="scientific">Brassica napus</name>
    <name type="common">Rape</name>
    <dbReference type="NCBI Taxonomy" id="3708"/>
    <lineage>
        <taxon>Eukaryota</taxon>
        <taxon>Viridiplantae</taxon>
        <taxon>Streptophyta</taxon>
        <taxon>Embryophyta</taxon>
        <taxon>Tracheophyta</taxon>
        <taxon>Spermatophyta</taxon>
        <taxon>Magnoliopsida</taxon>
        <taxon>eudicotyledons</taxon>
        <taxon>Gunneridae</taxon>
        <taxon>Pentapetalae</taxon>
        <taxon>rosids</taxon>
        <taxon>malvids</taxon>
        <taxon>Brassicales</taxon>
        <taxon>Brassicaceae</taxon>
        <taxon>Brassiceae</taxon>
        <taxon>Brassica</taxon>
    </lineage>
</organism>